<evidence type="ECO:0008006" key="3">
    <source>
        <dbReference type="Google" id="ProtNLM"/>
    </source>
</evidence>
<dbReference type="HOGENOM" id="CLU_031285_15_1_2"/>
<dbReference type="STRING" id="1238425.J07HQW2_01025"/>
<protein>
    <recommendedName>
        <fullName evidence="3">ABC-type sugar transport system, periplasmic component</fullName>
    </recommendedName>
</protein>
<evidence type="ECO:0000313" key="2">
    <source>
        <dbReference type="Proteomes" id="UP000030710"/>
    </source>
</evidence>
<dbReference type="EMBL" id="KE356561">
    <property type="protein sequence ID" value="ERG94589.1"/>
    <property type="molecule type" value="Genomic_DNA"/>
</dbReference>
<reference evidence="1 2" key="1">
    <citation type="journal article" date="2013" name="PLoS ONE">
        <title>Assembly-driven community genomics of a hypersaline microbial ecosystem.</title>
        <authorList>
            <person name="Podell S."/>
            <person name="Ugalde J.A."/>
            <person name="Narasingarao P."/>
            <person name="Banfield J.F."/>
            <person name="Heidelberg K.B."/>
            <person name="Allen E.E."/>
        </authorList>
    </citation>
    <scope>NUCLEOTIDE SEQUENCE [LARGE SCALE GENOMIC DNA]</scope>
    <source>
        <strain evidence="2">J07HQW2</strain>
    </source>
</reference>
<evidence type="ECO:0000313" key="1">
    <source>
        <dbReference type="EMBL" id="ERG94589.1"/>
    </source>
</evidence>
<dbReference type="InterPro" id="IPR006059">
    <property type="entry name" value="SBP"/>
</dbReference>
<dbReference type="AlphaFoldDB" id="U1MVZ2"/>
<name>U1MVZ2_9EURY</name>
<dbReference type="eggNOG" id="arCOG00150">
    <property type="taxonomic scope" value="Archaea"/>
</dbReference>
<dbReference type="InterPro" id="IPR006311">
    <property type="entry name" value="TAT_signal"/>
</dbReference>
<dbReference type="PROSITE" id="PS51318">
    <property type="entry name" value="TAT"/>
    <property type="match status" value="1"/>
</dbReference>
<dbReference type="RefSeq" id="WP_021054080.1">
    <property type="nucleotide sequence ID" value="NZ_KE356561.1"/>
</dbReference>
<accession>U1MVZ2</accession>
<dbReference type="Proteomes" id="UP000030710">
    <property type="component" value="Unassembled WGS sequence"/>
</dbReference>
<proteinExistence type="predicted"/>
<dbReference type="SUPFAM" id="SSF53850">
    <property type="entry name" value="Periplasmic binding protein-like II"/>
    <property type="match status" value="1"/>
</dbReference>
<gene>
    <name evidence="1" type="ORF">J07HQW2_01025</name>
</gene>
<organism evidence="1 2">
    <name type="scientific">Haloquadratum walsbyi J07HQW2</name>
    <dbReference type="NCBI Taxonomy" id="1238425"/>
    <lineage>
        <taxon>Archaea</taxon>
        <taxon>Methanobacteriati</taxon>
        <taxon>Methanobacteriota</taxon>
        <taxon>Stenosarchaea group</taxon>
        <taxon>Halobacteria</taxon>
        <taxon>Halobacteriales</taxon>
        <taxon>Haloferacaceae</taxon>
        <taxon>Haloquadratum</taxon>
    </lineage>
</organism>
<dbReference type="Pfam" id="PF13416">
    <property type="entry name" value="SBP_bac_8"/>
    <property type="match status" value="1"/>
</dbReference>
<dbReference type="Gene3D" id="3.40.190.10">
    <property type="entry name" value="Periplasmic binding protein-like II"/>
    <property type="match status" value="2"/>
</dbReference>
<sequence>MTENTTQLSRRDILAATGSASVAGLAGCSGGDSSSTNASGEAESNTSPIELLHAWSSGDGNAAVASLIEGFQEAHPDVSFAEEPVNGAARGNLDQVISNRLQANDPPSTFQTWPGETLTKFDGAYESIEEDVWTDDLKDNYLAGPKEQAKLNGTYVTVPLNIHRINNLFYNTAVLDEAGVDPNALSSPADVVDACSTVAESTDAIPFAQQTSSGWSTVQLWETTLLAQAGIDGYTAYTEGNGDVSQVQRALESVNELREYYPTDSSSISFTEANTMIIEGDAAFIHQGDWAAGAYTGTEGFKYGEDWNQITYPGTEGSYLLNMDSFPYFANNPSPEATKTFLRYCGSTEGQVRFNKAKGSIPPRKDADVSALNSFQQDQYDDFTTADNQPPSIQHGLAVSPGVATNIGSAFSGFLESYEPDQSADKLVSAFE</sequence>